<keyword evidence="3" id="KW-1185">Reference proteome</keyword>
<organism evidence="2 3">
    <name type="scientific">Pseudomonas duriflava</name>
    <dbReference type="NCBI Taxonomy" id="459528"/>
    <lineage>
        <taxon>Bacteria</taxon>
        <taxon>Pseudomonadati</taxon>
        <taxon>Pseudomonadota</taxon>
        <taxon>Gammaproteobacteria</taxon>
        <taxon>Pseudomonadales</taxon>
        <taxon>Pseudomonadaceae</taxon>
        <taxon>Pseudomonas</taxon>
    </lineage>
</organism>
<proteinExistence type="predicted"/>
<gene>
    <name evidence="2" type="ORF">IQ22_00683</name>
</gene>
<keyword evidence="1" id="KW-0472">Membrane</keyword>
<reference evidence="2 3" key="1">
    <citation type="journal article" date="2015" name="Stand. Genomic Sci.">
        <title>Genomic Encyclopedia of Bacterial and Archaeal Type Strains, Phase III: the genomes of soil and plant-associated and newly described type strains.</title>
        <authorList>
            <person name="Whitman W.B."/>
            <person name="Woyke T."/>
            <person name="Klenk H.P."/>
            <person name="Zhou Y."/>
            <person name="Lilburn T.G."/>
            <person name="Beck B.J."/>
            <person name="De Vos P."/>
            <person name="Vandamme P."/>
            <person name="Eisen J.A."/>
            <person name="Garrity G."/>
            <person name="Hugenholtz P."/>
            <person name="Kyrpides N.C."/>
        </authorList>
    </citation>
    <scope>NUCLEOTIDE SEQUENCE [LARGE SCALE GENOMIC DNA]</scope>
    <source>
        <strain evidence="2 3">CGMCC 1.6858</strain>
    </source>
</reference>
<protein>
    <submittedName>
        <fullName evidence="2">Uncharacterized protein</fullName>
    </submittedName>
</protein>
<accession>A0A562QL31</accession>
<dbReference type="Proteomes" id="UP000316905">
    <property type="component" value="Unassembled WGS sequence"/>
</dbReference>
<dbReference type="EMBL" id="VLKY01000002">
    <property type="protein sequence ID" value="TWI57467.1"/>
    <property type="molecule type" value="Genomic_DNA"/>
</dbReference>
<keyword evidence="1" id="KW-0812">Transmembrane</keyword>
<dbReference type="AlphaFoldDB" id="A0A562QL31"/>
<dbReference type="RefSeq" id="WP_158635403.1">
    <property type="nucleotide sequence ID" value="NZ_VLKY01000002.1"/>
</dbReference>
<comment type="caution">
    <text evidence="2">The sequence shown here is derived from an EMBL/GenBank/DDBJ whole genome shotgun (WGS) entry which is preliminary data.</text>
</comment>
<evidence type="ECO:0000313" key="2">
    <source>
        <dbReference type="EMBL" id="TWI57467.1"/>
    </source>
</evidence>
<name>A0A562QL31_9PSED</name>
<keyword evidence="1" id="KW-1133">Transmembrane helix</keyword>
<evidence type="ECO:0000256" key="1">
    <source>
        <dbReference type="SAM" id="Phobius"/>
    </source>
</evidence>
<sequence>MKPEALRTWASQRALIAQTKRNTNRPINRRNPFNVLEWAVALLLIGLTWYLLYRFFT</sequence>
<evidence type="ECO:0000313" key="3">
    <source>
        <dbReference type="Proteomes" id="UP000316905"/>
    </source>
</evidence>
<feature type="transmembrane region" description="Helical" evidence="1">
    <location>
        <begin position="35"/>
        <end position="56"/>
    </location>
</feature>